<sequence length="534" mass="58269">MINNKDVNPVNIIDTGKADPTGSSNNFEAIRKALAVNTTDSIFIPKGTYLITQNITFPSSKKIIFDRNARLKPSLNTVVTINGSWDANTNDQIFDLSLGGEINGDFRVEKIYPEWFGAKRDGITDDTTPFQKALDTGKHVHGQGGSYKVSNLVVSTNNQIISFASNSKLISTSLGDVVTLKADYCQLINATINTSGSVKNAIKTQGFRVTLKNCTVEGKSENALVVDGLETIVLFGNYKGGSIAGIKVQKPDLYLQNVYLEFNTHGLYSNGVGSITGYHVHSYNNKEMGFYLVGADFSQFTACYADTNGRNGWQIQDTVNGFSLIDCWSYKSSNVYAYENDFAIRKSKNIKLIGCRSSGMGSEPKLAGFNIDSLSQVDLIGCYSDSPVNGIVENNAIRLTNCSGSLSRYNRSADTYQSQGLMIEDGATIDVNIKTLIPQPLTTPGILSFDICSLIRNDDNSDAFIQKNTLIIAKGFNVSSPVTTDSASRILISSPAFVTKDDGFNYLSFRVTNQKKRCQVAFNVQYLGTGRGFI</sequence>
<dbReference type="GeneID" id="48307260"/>
<accession>A0A1B2DVE8</accession>
<reference evidence="1" key="1">
    <citation type="submission" date="2016-08" db="EMBL/GenBank/DDBJ databases">
        <title>Complete Genome Seqeunce of Paenibacillus sp. nov. IHBB 9852 from high altitute lake of Indian trans-Himalayas.</title>
        <authorList>
            <person name="Kiran S."/>
            <person name="Swarnkar M.K."/>
            <person name="Rana A."/>
            <person name="Tewari R."/>
            <person name="Gulati A."/>
        </authorList>
    </citation>
    <scope>NUCLEOTIDE SEQUENCE [LARGE SCALE GENOMIC DNA]</scope>
    <source>
        <strain evidence="1">IHBB 9852</strain>
    </source>
</reference>
<organism evidence="1">
    <name type="scientific">Paenibacillus ihbetae</name>
    <dbReference type="NCBI Taxonomy" id="1870820"/>
    <lineage>
        <taxon>Bacteria</taxon>
        <taxon>Bacillati</taxon>
        <taxon>Bacillota</taxon>
        <taxon>Bacilli</taxon>
        <taxon>Bacillales</taxon>
        <taxon>Paenibacillaceae</taxon>
        <taxon>Paenibacillus</taxon>
    </lineage>
</organism>
<dbReference type="AlphaFoldDB" id="A0A1B2DVE8"/>
<name>A0A1B2DVE8_9BACL</name>
<dbReference type="InterPro" id="IPR011050">
    <property type="entry name" value="Pectin_lyase_fold/virulence"/>
</dbReference>
<gene>
    <name evidence="1" type="ORF">BBD41_03395</name>
</gene>
<evidence type="ECO:0000313" key="1">
    <source>
        <dbReference type="EMBL" id="ANY71702.1"/>
    </source>
</evidence>
<dbReference type="RefSeq" id="WP_099476729.1">
    <property type="nucleotide sequence ID" value="NZ_CP016809.1"/>
</dbReference>
<protein>
    <recommendedName>
        <fullName evidence="2">Pectate lyase superfamily protein domain-containing protein</fullName>
    </recommendedName>
</protein>
<dbReference type="KEGG" id="pib:BBD41_03395"/>
<dbReference type="EMBL" id="CP016809">
    <property type="protein sequence ID" value="ANY71702.1"/>
    <property type="molecule type" value="Genomic_DNA"/>
</dbReference>
<dbReference type="SUPFAM" id="SSF51126">
    <property type="entry name" value="Pectin lyase-like"/>
    <property type="match status" value="2"/>
</dbReference>
<proteinExistence type="predicted"/>
<evidence type="ECO:0008006" key="2">
    <source>
        <dbReference type="Google" id="ProtNLM"/>
    </source>
</evidence>
<dbReference type="Gene3D" id="2.160.20.10">
    <property type="entry name" value="Single-stranded right-handed beta-helix, Pectin lyase-like"/>
    <property type="match status" value="2"/>
</dbReference>
<dbReference type="InterPro" id="IPR012334">
    <property type="entry name" value="Pectin_lyas_fold"/>
</dbReference>